<dbReference type="HOGENOM" id="CLU_000422_11_0_9"/>
<dbReference type="EMBL" id="CP003108">
    <property type="protein sequence ID" value="AET66108.1"/>
    <property type="molecule type" value="Genomic_DNA"/>
</dbReference>
<evidence type="ECO:0000256" key="6">
    <source>
        <dbReference type="ARBA" id="ARBA00022723"/>
    </source>
</evidence>
<keyword evidence="7" id="KW-0677">Repeat</keyword>
<feature type="domain" description="4Fe-4S ferredoxin-type" evidence="15">
    <location>
        <begin position="139"/>
        <end position="168"/>
    </location>
</feature>
<evidence type="ECO:0000313" key="18">
    <source>
        <dbReference type="Proteomes" id="UP000006346"/>
    </source>
</evidence>
<comment type="cofactor">
    <cofactor evidence="1">
        <name>[4Fe-4S] cluster</name>
        <dbReference type="ChEBI" id="CHEBI:49883"/>
    </cofactor>
</comment>
<organism evidence="17 18">
    <name type="scientific">Desulfosporosinus orientis (strain ATCC 19365 / DSM 765 / NCIMB 8382 / VKM B-1628 / Singapore I)</name>
    <name type="common">Desulfotomaculum orientis</name>
    <dbReference type="NCBI Taxonomy" id="768706"/>
    <lineage>
        <taxon>Bacteria</taxon>
        <taxon>Bacillati</taxon>
        <taxon>Bacillota</taxon>
        <taxon>Clostridia</taxon>
        <taxon>Eubacteriales</taxon>
        <taxon>Desulfitobacteriaceae</taxon>
        <taxon>Desulfosporosinus</taxon>
    </lineage>
</organism>
<evidence type="ECO:0000259" key="15">
    <source>
        <dbReference type="PROSITE" id="PS51379"/>
    </source>
</evidence>
<keyword evidence="10" id="KW-0411">Iron-sulfur</keyword>
<dbReference type="PROSITE" id="PS51085">
    <property type="entry name" value="2FE2S_FER_2"/>
    <property type="match status" value="1"/>
</dbReference>
<dbReference type="FunFam" id="3.10.20.740:FF:000004">
    <property type="entry name" value="NADH-quinone oxidoreductase"/>
    <property type="match status" value="1"/>
</dbReference>
<reference evidence="17 18" key="2">
    <citation type="journal article" date="2012" name="J. Bacteriol.">
        <title>Complete genome sequences of Desulfosporosinus orientis DSM765T, Desulfosporosinus youngiae DSM17734T, Desulfosporosinus meridiei DSM13257T, and Desulfosporosinus acidiphilus DSM22704T.</title>
        <authorList>
            <person name="Pester M."/>
            <person name="Brambilla E."/>
            <person name="Alazard D."/>
            <person name="Rattei T."/>
            <person name="Weinmaier T."/>
            <person name="Han J."/>
            <person name="Lucas S."/>
            <person name="Lapidus A."/>
            <person name="Cheng J.F."/>
            <person name="Goodwin L."/>
            <person name="Pitluck S."/>
            <person name="Peters L."/>
            <person name="Ovchinnikova G."/>
            <person name="Teshima H."/>
            <person name="Detter J.C."/>
            <person name="Han C.S."/>
            <person name="Tapia R."/>
            <person name="Land M.L."/>
            <person name="Hauser L."/>
            <person name="Kyrpides N.C."/>
            <person name="Ivanova N.N."/>
            <person name="Pagani I."/>
            <person name="Huntmann M."/>
            <person name="Wei C.L."/>
            <person name="Davenport K.W."/>
            <person name="Daligault H."/>
            <person name="Chain P.S."/>
            <person name="Chen A."/>
            <person name="Mavromatis K."/>
            <person name="Markowitz V."/>
            <person name="Szeto E."/>
            <person name="Mikhailova N."/>
            <person name="Pati A."/>
            <person name="Wagner M."/>
            <person name="Woyke T."/>
            <person name="Ollivier B."/>
            <person name="Klenk H.P."/>
            <person name="Spring S."/>
            <person name="Loy A."/>
        </authorList>
    </citation>
    <scope>NUCLEOTIDE SEQUENCE [LARGE SCALE GENOMIC DNA]</scope>
    <source>
        <strain evidence="18">ATCC 19365 / DSM 765 / NCIMB 8382 / VKM B-1628</strain>
    </source>
</reference>
<dbReference type="FunFam" id="3.30.70.20:FF:000035">
    <property type="entry name" value="Iron hydrogenase 1"/>
    <property type="match status" value="1"/>
</dbReference>
<dbReference type="InterPro" id="IPR017896">
    <property type="entry name" value="4Fe4S_Fe-S-bd"/>
</dbReference>
<dbReference type="PROSITE" id="PS00198">
    <property type="entry name" value="4FE4S_FER_1"/>
    <property type="match status" value="2"/>
</dbReference>
<evidence type="ECO:0000256" key="2">
    <source>
        <dbReference type="ARBA" id="ARBA00004370"/>
    </source>
</evidence>
<protein>
    <submittedName>
        <fullName evidence="17">NADH:ubiquinone oxidoreductase chain G-like protein</fullName>
    </submittedName>
</protein>
<reference evidence="18" key="1">
    <citation type="submission" date="2011-11" db="EMBL/GenBank/DDBJ databases">
        <title>Complete sequence of Desulfosporosinus orientis DSM 765.</title>
        <authorList>
            <person name="Lucas S."/>
            <person name="Han J."/>
            <person name="Lapidus A."/>
            <person name="Cheng J.-F."/>
            <person name="Goodwin L."/>
            <person name="Pitluck S."/>
            <person name="Peters L."/>
            <person name="Ovchinnikova G."/>
            <person name="Teshima H."/>
            <person name="Detter J.C."/>
            <person name="Han C."/>
            <person name="Tapia R."/>
            <person name="Land M."/>
            <person name="Hauser L."/>
            <person name="Kyrpides N."/>
            <person name="Ivanova N."/>
            <person name="Pagani I."/>
            <person name="Pester M."/>
            <person name="Spring S."/>
            <person name="Ollivier B."/>
            <person name="Rattei T."/>
            <person name="Klenk H.-P."/>
            <person name="Wagner M."/>
            <person name="Loy A."/>
            <person name="Woyke T."/>
        </authorList>
    </citation>
    <scope>NUCLEOTIDE SEQUENCE [LARGE SCALE GENOMIC DNA]</scope>
    <source>
        <strain evidence="18">ATCC 19365 / DSM 765 / NCIMB 8382 / VKM B-1628</strain>
    </source>
</reference>
<dbReference type="eggNOG" id="COG3383">
    <property type="taxonomic scope" value="Bacteria"/>
</dbReference>
<evidence type="ECO:0000256" key="10">
    <source>
        <dbReference type="ARBA" id="ARBA00023014"/>
    </source>
</evidence>
<evidence type="ECO:0000313" key="17">
    <source>
        <dbReference type="EMBL" id="AET66108.1"/>
    </source>
</evidence>
<evidence type="ECO:0000256" key="11">
    <source>
        <dbReference type="ARBA" id="ARBA00023027"/>
    </source>
</evidence>
<dbReference type="GO" id="GO:0016020">
    <property type="term" value="C:membrane"/>
    <property type="evidence" value="ECO:0007669"/>
    <property type="project" value="UniProtKB-SubCell"/>
</dbReference>
<dbReference type="SUPFAM" id="SSF54862">
    <property type="entry name" value="4Fe-4S ferredoxins"/>
    <property type="match status" value="1"/>
</dbReference>
<dbReference type="Gene3D" id="3.30.70.20">
    <property type="match status" value="1"/>
</dbReference>
<keyword evidence="8" id="KW-1278">Translocase</keyword>
<evidence type="ECO:0000256" key="12">
    <source>
        <dbReference type="ARBA" id="ARBA00023136"/>
    </source>
</evidence>
<dbReference type="SUPFAM" id="SSF53706">
    <property type="entry name" value="Formate dehydrogenase/DMSO reductase, domains 1-3"/>
    <property type="match status" value="1"/>
</dbReference>
<dbReference type="Gene3D" id="3.30.200.210">
    <property type="match status" value="1"/>
</dbReference>
<dbReference type="OrthoDB" id="9803192at2"/>
<sequence length="316" mass="34615">METITLTIDGQKVSAPKGATVLEVCRMNNIPIPTLCHDPAITPSGACRLCVVQIEGMRNLPPSCATQAVEGMKVETQSSRVRSARKTILNLLVANHPLDCMTCQKLGNCSLAEYAYEYGVDGKIYKGEKRRLPIDDTNPYILRDLNKCILCGKCIATCEEVAERNVIGFANRGFETKVSTFMDTDLKDSSCVYCNRCVAICPVGALVDKSMLGKGREWEFKKEDVTCTFCDYGCSFTINSKKGQVVGVTAKSAAKGRPLCLKGRMGADFRYNPDRKDLPFINQDGEFVQVTWSEFLGLGGIVDKISSLESKPAGID</sequence>
<dbReference type="STRING" id="768706.Desor_0403"/>
<dbReference type="GO" id="GO:0051539">
    <property type="term" value="F:4 iron, 4 sulfur cluster binding"/>
    <property type="evidence" value="ECO:0007669"/>
    <property type="project" value="UniProtKB-KW"/>
</dbReference>
<dbReference type="CDD" id="cd00207">
    <property type="entry name" value="fer2"/>
    <property type="match status" value="1"/>
</dbReference>
<dbReference type="PANTHER" id="PTHR43105">
    <property type="entry name" value="RESPIRATORY NITRATE REDUCTASE"/>
    <property type="match status" value="1"/>
</dbReference>
<feature type="domain" description="4Fe-4S His(Cys)3-ligated-type" evidence="16">
    <location>
        <begin position="80"/>
        <end position="119"/>
    </location>
</feature>
<dbReference type="PANTHER" id="PTHR43105:SF10">
    <property type="entry name" value="NADH-QUINONE OXIDOREDUCTASE SUBUNIT G"/>
    <property type="match status" value="1"/>
</dbReference>
<dbReference type="InterPro" id="IPR050123">
    <property type="entry name" value="Prok_molybdopt-oxidoreductase"/>
</dbReference>
<evidence type="ECO:0000256" key="4">
    <source>
        <dbReference type="ARBA" id="ARBA00022485"/>
    </source>
</evidence>
<dbReference type="GO" id="GO:0016491">
    <property type="term" value="F:oxidoreductase activity"/>
    <property type="evidence" value="ECO:0007669"/>
    <property type="project" value="InterPro"/>
</dbReference>
<evidence type="ECO:0000256" key="7">
    <source>
        <dbReference type="ARBA" id="ARBA00022737"/>
    </source>
</evidence>
<dbReference type="GO" id="GO:0046872">
    <property type="term" value="F:metal ion binding"/>
    <property type="evidence" value="ECO:0007669"/>
    <property type="project" value="UniProtKB-KW"/>
</dbReference>
<keyword evidence="6" id="KW-0479">Metal-binding</keyword>
<dbReference type="PATRIC" id="fig|768706.3.peg.366"/>
<dbReference type="AlphaFoldDB" id="G7W7P3"/>
<name>G7W7P3_DESOD</name>
<feature type="domain" description="4Fe-4S ferredoxin-type" evidence="15">
    <location>
        <begin position="182"/>
        <end position="211"/>
    </location>
</feature>
<evidence type="ECO:0000256" key="8">
    <source>
        <dbReference type="ARBA" id="ARBA00022967"/>
    </source>
</evidence>
<proteinExistence type="inferred from homology"/>
<keyword evidence="4" id="KW-0004">4Fe-4S</keyword>
<dbReference type="Pfam" id="PF10588">
    <property type="entry name" value="NADH-G_4Fe-4S_3"/>
    <property type="match status" value="1"/>
</dbReference>
<evidence type="ECO:0000256" key="9">
    <source>
        <dbReference type="ARBA" id="ARBA00023004"/>
    </source>
</evidence>
<dbReference type="InterPro" id="IPR019574">
    <property type="entry name" value="NADH_UbQ_OxRdtase_Gsu_4Fe4S-bd"/>
</dbReference>
<dbReference type="Proteomes" id="UP000006346">
    <property type="component" value="Chromosome"/>
</dbReference>
<accession>G7W7P3</accession>
<dbReference type="Pfam" id="PF12838">
    <property type="entry name" value="Fer4_7"/>
    <property type="match status" value="1"/>
</dbReference>
<dbReference type="RefSeq" id="WP_014182934.1">
    <property type="nucleotide sequence ID" value="NC_016584.1"/>
</dbReference>
<keyword evidence="5" id="KW-0001">2Fe-2S</keyword>
<dbReference type="KEGG" id="dor:Desor_0403"/>
<dbReference type="InterPro" id="IPR036010">
    <property type="entry name" value="2Fe-2S_ferredoxin-like_sf"/>
</dbReference>
<gene>
    <name evidence="17" type="ordered locus">Desor_0403</name>
</gene>
<dbReference type="Pfam" id="PF13510">
    <property type="entry name" value="Fer2_4"/>
    <property type="match status" value="1"/>
</dbReference>
<keyword evidence="11" id="KW-0520">NAD</keyword>
<keyword evidence="17" id="KW-0830">Ubiquinone</keyword>
<dbReference type="Pfam" id="PF04879">
    <property type="entry name" value="Molybdop_Fe4S4"/>
    <property type="match status" value="1"/>
</dbReference>
<feature type="domain" description="2Fe-2S ferredoxin-type" evidence="14">
    <location>
        <begin position="2"/>
        <end position="80"/>
    </location>
</feature>
<dbReference type="InterPro" id="IPR001041">
    <property type="entry name" value="2Fe-2S_ferredoxin-type"/>
</dbReference>
<evidence type="ECO:0000259" key="16">
    <source>
        <dbReference type="PROSITE" id="PS51839"/>
    </source>
</evidence>
<dbReference type="InterPro" id="IPR017900">
    <property type="entry name" value="4Fe4S_Fe_S_CS"/>
</dbReference>
<evidence type="ECO:0000256" key="1">
    <source>
        <dbReference type="ARBA" id="ARBA00001966"/>
    </source>
</evidence>
<keyword evidence="12" id="KW-0472">Membrane</keyword>
<dbReference type="PROSITE" id="PS51839">
    <property type="entry name" value="4FE4S_HC3"/>
    <property type="match status" value="1"/>
</dbReference>
<dbReference type="SUPFAM" id="SSF54292">
    <property type="entry name" value="2Fe-2S ferredoxin-like"/>
    <property type="match status" value="1"/>
</dbReference>
<evidence type="ECO:0000256" key="3">
    <source>
        <dbReference type="ARBA" id="ARBA00005404"/>
    </source>
</evidence>
<dbReference type="InterPro" id="IPR006963">
    <property type="entry name" value="Mopterin_OxRdtase_4Fe-4S_dom"/>
</dbReference>
<evidence type="ECO:0000256" key="5">
    <source>
        <dbReference type="ARBA" id="ARBA00022714"/>
    </source>
</evidence>
<dbReference type="GO" id="GO:0051537">
    <property type="term" value="F:2 iron, 2 sulfur cluster binding"/>
    <property type="evidence" value="ECO:0007669"/>
    <property type="project" value="UniProtKB-KW"/>
</dbReference>
<comment type="subcellular location">
    <subcellularLocation>
        <location evidence="2">Membrane</location>
    </subcellularLocation>
</comment>
<evidence type="ECO:0000259" key="14">
    <source>
        <dbReference type="PROSITE" id="PS51085"/>
    </source>
</evidence>
<dbReference type="PROSITE" id="PS51379">
    <property type="entry name" value="4FE4S_FER_2"/>
    <property type="match status" value="2"/>
</dbReference>
<dbReference type="Gene3D" id="3.10.20.740">
    <property type="match status" value="1"/>
</dbReference>
<comment type="cofactor">
    <cofactor evidence="13">
        <name>[2Fe-2S] cluster</name>
        <dbReference type="ChEBI" id="CHEBI:190135"/>
    </cofactor>
</comment>
<comment type="similarity">
    <text evidence="3">Belongs to the complex I 75 kDa subunit family.</text>
</comment>
<dbReference type="SMART" id="SM00929">
    <property type="entry name" value="NADH-G_4Fe-4S_3"/>
    <property type="match status" value="1"/>
</dbReference>
<evidence type="ECO:0000256" key="13">
    <source>
        <dbReference type="ARBA" id="ARBA00034078"/>
    </source>
</evidence>
<keyword evidence="18" id="KW-1185">Reference proteome</keyword>
<keyword evidence="9" id="KW-0408">Iron</keyword>